<feature type="coiled-coil region" evidence="1">
    <location>
        <begin position="223"/>
        <end position="251"/>
    </location>
</feature>
<keyword evidence="5" id="KW-1185">Reference proteome</keyword>
<dbReference type="InterPro" id="IPR028002">
    <property type="entry name" value="Myb_DNA-bind_5"/>
</dbReference>
<dbReference type="Proteomes" id="UP000005408">
    <property type="component" value="Unassembled WGS sequence"/>
</dbReference>
<dbReference type="GO" id="GO:0005634">
    <property type="term" value="C:nucleus"/>
    <property type="evidence" value="ECO:0007669"/>
    <property type="project" value="TreeGrafter"/>
</dbReference>
<sequence length="268" mass="29391">MTDKKPRKPNWSEGEMCVLADACLSFNQIIRGKLSPSLTSDMKKKAWETITDKVNSVAINCTRTLDETKKRFQDAQSAIKKKEAFRKRETNKTGGGPPPEVNFKPWELTILSTIPLVAIHGLDGGADTGTDLDRGNRTDSSTCMTISEGIQNPGAMGDTCSWTLSSDPVTDCIVDIIPENECSESPSPSPSCTLTCTSNKNKNRSSLGLKQKAGDYENGMKEIIAMKKKRLELEERKVKALERIASALEGHQGQSCTEFSVSPIIKFN</sequence>
<proteinExistence type="predicted"/>
<evidence type="ECO:0000259" key="3">
    <source>
        <dbReference type="Pfam" id="PF13873"/>
    </source>
</evidence>
<feature type="region of interest" description="Disordered" evidence="2">
    <location>
        <begin position="79"/>
        <end position="103"/>
    </location>
</feature>
<protein>
    <recommendedName>
        <fullName evidence="3">Myb/SANT-like DNA-binding domain-containing protein</fullName>
    </recommendedName>
</protein>
<evidence type="ECO:0000313" key="5">
    <source>
        <dbReference type="Proteomes" id="UP000005408"/>
    </source>
</evidence>
<evidence type="ECO:0000313" key="4">
    <source>
        <dbReference type="EnsemblMetazoa" id="G25593.1:cds"/>
    </source>
</evidence>
<dbReference type="PANTHER" id="PTHR23098">
    <property type="entry name" value="AGAP001331-PA-RELATED"/>
    <property type="match status" value="1"/>
</dbReference>
<name>A0A8W8KYY7_MAGGI</name>
<reference evidence="4" key="1">
    <citation type="submission" date="2022-08" db="UniProtKB">
        <authorList>
            <consortium name="EnsemblMetazoa"/>
        </authorList>
    </citation>
    <scope>IDENTIFICATION</scope>
    <source>
        <strain evidence="4">05x7-T-G4-1.051#20</strain>
    </source>
</reference>
<dbReference type="Pfam" id="PF13873">
    <property type="entry name" value="Myb_DNA-bind_5"/>
    <property type="match status" value="1"/>
</dbReference>
<dbReference type="AlphaFoldDB" id="A0A8W8KYY7"/>
<organism evidence="4 5">
    <name type="scientific">Magallana gigas</name>
    <name type="common">Pacific oyster</name>
    <name type="synonym">Crassostrea gigas</name>
    <dbReference type="NCBI Taxonomy" id="29159"/>
    <lineage>
        <taxon>Eukaryota</taxon>
        <taxon>Metazoa</taxon>
        <taxon>Spiralia</taxon>
        <taxon>Lophotrochozoa</taxon>
        <taxon>Mollusca</taxon>
        <taxon>Bivalvia</taxon>
        <taxon>Autobranchia</taxon>
        <taxon>Pteriomorphia</taxon>
        <taxon>Ostreida</taxon>
        <taxon>Ostreoidea</taxon>
        <taxon>Ostreidae</taxon>
        <taxon>Magallana</taxon>
    </lineage>
</organism>
<accession>A0A8W8KYY7</accession>
<dbReference type="PANTHER" id="PTHR23098:SF16">
    <property type="entry name" value="REGULATORY PROTEIN ZESTE"/>
    <property type="match status" value="1"/>
</dbReference>
<keyword evidence="1" id="KW-0175">Coiled coil</keyword>
<evidence type="ECO:0000256" key="1">
    <source>
        <dbReference type="SAM" id="Coils"/>
    </source>
</evidence>
<evidence type="ECO:0000256" key="2">
    <source>
        <dbReference type="SAM" id="MobiDB-lite"/>
    </source>
</evidence>
<feature type="compositionally biased region" description="Basic and acidic residues" evidence="2">
    <location>
        <begin position="80"/>
        <end position="91"/>
    </location>
</feature>
<dbReference type="EnsemblMetazoa" id="G25593.1">
    <property type="protein sequence ID" value="G25593.1:cds"/>
    <property type="gene ID" value="G25593"/>
</dbReference>
<dbReference type="OrthoDB" id="6213699at2759"/>
<feature type="domain" description="Myb/SANT-like DNA-binding" evidence="3">
    <location>
        <begin position="7"/>
        <end position="82"/>
    </location>
</feature>